<protein>
    <submittedName>
        <fullName evidence="1">Uncharacterized protein</fullName>
    </submittedName>
</protein>
<sequence length="211" mass="21913">MARIRSILGDIEGSAGQLTFSKQNGQNIMRQKVGSNSSNTPAQQNTRSRFKLLADLYKKLAPVLTLGLKPVNGQSAYNRFLGQNFAVTEADAQNVASIDYLQMLISAGAVEPLEDFAATKAQAASDTVSASWTDNSNGAGALAADTVTVVVINKQTGLVVADAEGAVRSDGSLDVSNARLAGVAAANLVAYGFARRFDGSDASATAIEQVA</sequence>
<reference evidence="1 2" key="1">
    <citation type="submission" date="2018-12" db="EMBL/GenBank/DDBJ databases">
        <title>Hymenobacter gummosus sp. nov., isolated from a spring.</title>
        <authorList>
            <person name="Nie L."/>
        </authorList>
    </citation>
    <scope>NUCLEOTIDE SEQUENCE [LARGE SCALE GENOMIC DNA]</scope>
    <source>
        <strain evidence="1 2">KCTC 52166</strain>
    </source>
</reference>
<evidence type="ECO:0000313" key="2">
    <source>
        <dbReference type="Proteomes" id="UP000282184"/>
    </source>
</evidence>
<dbReference type="EMBL" id="RXOF01000002">
    <property type="protein sequence ID" value="RTQ52288.1"/>
    <property type="molecule type" value="Genomic_DNA"/>
</dbReference>
<keyword evidence="2" id="KW-1185">Reference proteome</keyword>
<dbReference type="RefSeq" id="WP_126691945.1">
    <property type="nucleotide sequence ID" value="NZ_RXOF01000002.1"/>
</dbReference>
<dbReference type="OrthoDB" id="878151at2"/>
<comment type="caution">
    <text evidence="1">The sequence shown here is derived from an EMBL/GenBank/DDBJ whole genome shotgun (WGS) entry which is preliminary data.</text>
</comment>
<proteinExistence type="predicted"/>
<dbReference type="AlphaFoldDB" id="A0A3S0QK19"/>
<accession>A0A3S0QK19</accession>
<dbReference type="InterPro" id="IPR046233">
    <property type="entry name" value="DUF6266"/>
</dbReference>
<evidence type="ECO:0000313" key="1">
    <source>
        <dbReference type="EMBL" id="RTQ52288.1"/>
    </source>
</evidence>
<dbReference type="Pfam" id="PF19781">
    <property type="entry name" value="DUF6266"/>
    <property type="match status" value="1"/>
</dbReference>
<gene>
    <name evidence="1" type="ORF">EJV47_04505</name>
</gene>
<organism evidence="1 2">
    <name type="scientific">Hymenobacter gummosus</name>
    <dbReference type="NCBI Taxonomy" id="1776032"/>
    <lineage>
        <taxon>Bacteria</taxon>
        <taxon>Pseudomonadati</taxon>
        <taxon>Bacteroidota</taxon>
        <taxon>Cytophagia</taxon>
        <taxon>Cytophagales</taxon>
        <taxon>Hymenobacteraceae</taxon>
        <taxon>Hymenobacter</taxon>
    </lineage>
</organism>
<name>A0A3S0QK19_9BACT</name>
<dbReference type="Proteomes" id="UP000282184">
    <property type="component" value="Unassembled WGS sequence"/>
</dbReference>